<feature type="transmembrane region" description="Helical" evidence="8">
    <location>
        <begin position="323"/>
        <end position="347"/>
    </location>
</feature>
<dbReference type="PANTHER" id="PTHR23508">
    <property type="entry name" value="CARBOXYLIC ACID TRANSPORTER PROTEIN HOMOLOG"/>
    <property type="match status" value="1"/>
</dbReference>
<dbReference type="Pfam" id="PF07690">
    <property type="entry name" value="MFS_1"/>
    <property type="match status" value="1"/>
</dbReference>
<keyword evidence="6 8" id="KW-1133">Transmembrane helix</keyword>
<dbReference type="GO" id="GO:0005886">
    <property type="term" value="C:plasma membrane"/>
    <property type="evidence" value="ECO:0007669"/>
    <property type="project" value="UniProtKB-SubCell"/>
</dbReference>
<evidence type="ECO:0000256" key="7">
    <source>
        <dbReference type="ARBA" id="ARBA00023136"/>
    </source>
</evidence>
<dbReference type="PROSITE" id="PS50850">
    <property type="entry name" value="MFS"/>
    <property type="match status" value="1"/>
</dbReference>
<feature type="domain" description="Major facilitator superfamily (MFS) profile" evidence="9">
    <location>
        <begin position="23"/>
        <end position="441"/>
    </location>
</feature>
<feature type="transmembrane region" description="Helical" evidence="8">
    <location>
        <begin position="296"/>
        <end position="316"/>
    </location>
</feature>
<proteinExistence type="predicted"/>
<evidence type="ECO:0000256" key="8">
    <source>
        <dbReference type="SAM" id="Phobius"/>
    </source>
</evidence>
<evidence type="ECO:0000313" key="11">
    <source>
        <dbReference type="Proteomes" id="UP000184395"/>
    </source>
</evidence>
<evidence type="ECO:0000259" key="9">
    <source>
        <dbReference type="PROSITE" id="PS50850"/>
    </source>
</evidence>
<comment type="subcellular location">
    <subcellularLocation>
        <location evidence="1">Cell inner membrane</location>
        <topology evidence="1">Multi-pass membrane protein</topology>
    </subcellularLocation>
</comment>
<keyword evidence="4" id="KW-0997">Cell inner membrane</keyword>
<sequence>MNTTIDITDVIEKQSPNRTVGTLLVLSFLIMLCDGYDLQAIAFASPTIIASWGIEKASFGFIFSAGLLGVMLGGFLFGYLADRIGRRPALLLGTFIFSAFTLAAVLATNVTELAALRFFAGLGIGGITPICFALNVEYVPKRFHASVVGVVMIGYVIGISVGGLFAAWLVPVFGWQVLFYIGGLAPLVLLPILAIALPESIKYLVLAGRGGDTIARIVNAIDPSAQANAQTRFVLEAEEARAKVGGWKESVKALFRGRLSRITPVLWLAFIANSVTVFFLASWIPVLTVGTGRPATLAAIGLTLFSAGGAFGGLFASRLIDRFGVGAMGAVPLVAAVFVVAVGSMAFSDTGFLSMLFIVGFFVLGGHVGLMGSMGLFYANANRANGVGWAISIGKLGSIIGPAIAGILIAANASIGTLFMAAAAPLLIAGAGVVLLGRLQKASDLAHATTAGHVADPLVS</sequence>
<feature type="transmembrane region" description="Helical" evidence="8">
    <location>
        <begin position="89"/>
        <end position="108"/>
    </location>
</feature>
<feature type="transmembrane region" description="Helical" evidence="8">
    <location>
        <begin position="23"/>
        <end position="45"/>
    </location>
</feature>
<dbReference type="InterPro" id="IPR036259">
    <property type="entry name" value="MFS_trans_sf"/>
</dbReference>
<feature type="transmembrane region" description="Helical" evidence="8">
    <location>
        <begin position="353"/>
        <end position="379"/>
    </location>
</feature>
<name>A0A1M6YFR6_9BURK</name>
<dbReference type="InterPro" id="IPR004746">
    <property type="entry name" value="MFS_AAHS"/>
</dbReference>
<organism evidence="10 11">
    <name type="scientific">Paraburkholderia terricola</name>
    <dbReference type="NCBI Taxonomy" id="169427"/>
    <lineage>
        <taxon>Bacteria</taxon>
        <taxon>Pseudomonadati</taxon>
        <taxon>Pseudomonadota</taxon>
        <taxon>Betaproteobacteria</taxon>
        <taxon>Burkholderiales</taxon>
        <taxon>Burkholderiaceae</taxon>
        <taxon>Paraburkholderia</taxon>
    </lineage>
</organism>
<keyword evidence="5 8" id="KW-0812">Transmembrane</keyword>
<dbReference type="InterPro" id="IPR011701">
    <property type="entry name" value="MFS"/>
</dbReference>
<dbReference type="RefSeq" id="WP_011178389.1">
    <property type="nucleotide sequence ID" value="NZ_CADFGY010000030.1"/>
</dbReference>
<gene>
    <name evidence="10" type="ORF">SAMN05192548_106913</name>
</gene>
<dbReference type="InterPro" id="IPR020846">
    <property type="entry name" value="MFS_dom"/>
</dbReference>
<feature type="transmembrane region" description="Helical" evidence="8">
    <location>
        <begin position="386"/>
        <end position="409"/>
    </location>
</feature>
<dbReference type="AlphaFoldDB" id="A0A1M6YFR6"/>
<accession>A0A1M6YFR6</accession>
<dbReference type="STRING" id="169427.SAMN05192548_106913"/>
<dbReference type="EMBL" id="FRAB01000069">
    <property type="protein sequence ID" value="SHL17002.1"/>
    <property type="molecule type" value="Genomic_DNA"/>
</dbReference>
<reference evidence="10 11" key="1">
    <citation type="submission" date="2016-11" db="EMBL/GenBank/DDBJ databases">
        <authorList>
            <person name="Jaros S."/>
            <person name="Januszkiewicz K."/>
            <person name="Wedrychowicz H."/>
        </authorList>
    </citation>
    <scope>NUCLEOTIDE SEQUENCE [LARGE SCALE GENOMIC DNA]</scope>
    <source>
        <strain evidence="10 11">LMG 20594</strain>
    </source>
</reference>
<evidence type="ECO:0000313" key="10">
    <source>
        <dbReference type="EMBL" id="SHL17002.1"/>
    </source>
</evidence>
<dbReference type="PANTHER" id="PTHR23508:SF10">
    <property type="entry name" value="CARBOXYLIC ACID TRANSPORTER PROTEIN HOMOLOG"/>
    <property type="match status" value="1"/>
</dbReference>
<evidence type="ECO:0000256" key="3">
    <source>
        <dbReference type="ARBA" id="ARBA00022475"/>
    </source>
</evidence>
<dbReference type="NCBIfam" id="TIGR00895">
    <property type="entry name" value="2A0115"/>
    <property type="match status" value="1"/>
</dbReference>
<evidence type="ECO:0000256" key="5">
    <source>
        <dbReference type="ARBA" id="ARBA00022692"/>
    </source>
</evidence>
<feature type="transmembrane region" description="Helical" evidence="8">
    <location>
        <begin position="415"/>
        <end position="436"/>
    </location>
</feature>
<evidence type="ECO:0000256" key="4">
    <source>
        <dbReference type="ARBA" id="ARBA00022519"/>
    </source>
</evidence>
<keyword evidence="7 8" id="KW-0472">Membrane</keyword>
<dbReference type="SUPFAM" id="SSF103473">
    <property type="entry name" value="MFS general substrate transporter"/>
    <property type="match status" value="1"/>
</dbReference>
<feature type="transmembrane region" description="Helical" evidence="8">
    <location>
        <begin position="147"/>
        <end position="171"/>
    </location>
</feature>
<keyword evidence="2" id="KW-0813">Transport</keyword>
<dbReference type="OrthoDB" id="7066727at2"/>
<dbReference type="GO" id="GO:0046943">
    <property type="term" value="F:carboxylic acid transmembrane transporter activity"/>
    <property type="evidence" value="ECO:0007669"/>
    <property type="project" value="TreeGrafter"/>
</dbReference>
<evidence type="ECO:0000256" key="2">
    <source>
        <dbReference type="ARBA" id="ARBA00022448"/>
    </source>
</evidence>
<dbReference type="Gene3D" id="1.20.1250.20">
    <property type="entry name" value="MFS general substrate transporter like domains"/>
    <property type="match status" value="1"/>
</dbReference>
<evidence type="ECO:0000256" key="1">
    <source>
        <dbReference type="ARBA" id="ARBA00004429"/>
    </source>
</evidence>
<keyword evidence="3" id="KW-1003">Cell membrane</keyword>
<feature type="transmembrane region" description="Helical" evidence="8">
    <location>
        <begin position="57"/>
        <end position="77"/>
    </location>
</feature>
<evidence type="ECO:0000256" key="6">
    <source>
        <dbReference type="ARBA" id="ARBA00022989"/>
    </source>
</evidence>
<protein>
    <submittedName>
        <fullName evidence="10">MFS transporter, AAHS family, 4-hydroxybenzoate transporter</fullName>
    </submittedName>
</protein>
<feature type="transmembrane region" description="Helical" evidence="8">
    <location>
        <begin position="114"/>
        <end position="135"/>
    </location>
</feature>
<feature type="transmembrane region" description="Helical" evidence="8">
    <location>
        <begin position="177"/>
        <end position="197"/>
    </location>
</feature>
<feature type="transmembrane region" description="Helical" evidence="8">
    <location>
        <begin position="265"/>
        <end position="284"/>
    </location>
</feature>
<dbReference type="Proteomes" id="UP000184395">
    <property type="component" value="Unassembled WGS sequence"/>
</dbReference>